<name>A0AA86ALD8_SULMK</name>
<dbReference type="KEGG" id="smul:SMUL_0371"/>
<protein>
    <submittedName>
        <fullName evidence="2">RelE domain-containing protein</fullName>
    </submittedName>
</protein>
<evidence type="ECO:0000313" key="2">
    <source>
        <dbReference type="EMBL" id="AHJ11653.1"/>
    </source>
</evidence>
<dbReference type="AlphaFoldDB" id="A0AA86ALD8"/>
<dbReference type="Proteomes" id="UP000019322">
    <property type="component" value="Chromosome"/>
</dbReference>
<keyword evidence="1" id="KW-0812">Transmembrane</keyword>
<reference evidence="2 3" key="1">
    <citation type="journal article" date="2014" name="Environ. Microbiol.">
        <title>Insights into organohalide respiration and the versatile catabolism of Sulfurospirillum multivorans gained from comparative genomics and physiological studies.</title>
        <authorList>
            <person name="Goris T."/>
            <person name="Schubert T."/>
            <person name="Gadkari J."/>
            <person name="Wubet T."/>
            <person name="Tarkka M."/>
            <person name="Buscot F."/>
            <person name="Adrian L."/>
            <person name="Diekert G."/>
        </authorList>
    </citation>
    <scope>NUCLEOTIDE SEQUENCE [LARGE SCALE GENOMIC DNA]</scope>
    <source>
        <strain evidence="3">DM 12446 / JCM 15788 / NBRC 109480</strain>
    </source>
</reference>
<accession>A0AA86ALD8</accession>
<dbReference type="RefSeq" id="WP_025343567.1">
    <property type="nucleotide sequence ID" value="NZ_CP007201.1"/>
</dbReference>
<evidence type="ECO:0000313" key="3">
    <source>
        <dbReference type="Proteomes" id="UP000019322"/>
    </source>
</evidence>
<evidence type="ECO:0000256" key="1">
    <source>
        <dbReference type="SAM" id="Phobius"/>
    </source>
</evidence>
<organism evidence="2 3">
    <name type="scientific">Sulfurospirillum multivorans (strain DM 12446 / JCM 15788 / NBRC 109480)</name>
    <dbReference type="NCBI Taxonomy" id="1150621"/>
    <lineage>
        <taxon>Bacteria</taxon>
        <taxon>Pseudomonadati</taxon>
        <taxon>Campylobacterota</taxon>
        <taxon>Epsilonproteobacteria</taxon>
        <taxon>Campylobacterales</taxon>
        <taxon>Sulfurospirillaceae</taxon>
        <taxon>Sulfurospirillum</taxon>
    </lineage>
</organism>
<gene>
    <name evidence="2" type="ORF">SMUL_0371</name>
</gene>
<keyword evidence="1" id="KW-0472">Membrane</keyword>
<sequence length="315" mass="37052">MSLKESQNMPRKQDKETIFNSFDLKKGLIIALISSVLVGIGYIAKIEYFDKKTQAEQFVIENHKILYKQGSEKFQILQNVYREITNYLTSRYGLTPIEIKKDKVFDNFYKTKNEMLDYKKELEKYSFDTFILSIDNILNLMYSDMLIIETYKLSSHALEDKIGQILSEENIQKLSDIDVNMIKKILIAVDHDLDKFISLENELYFRLDPFSTQLVNGLEEDFNSNFRSFLGMKGLNKEQNLNKLIHDWKNYKYDDQTYPFIISSQRIYAAPNLKVEGEFFVSQNSFLKKQILLKFILSASSKIYGENFFQNLSEN</sequence>
<feature type="transmembrane region" description="Helical" evidence="1">
    <location>
        <begin position="27"/>
        <end position="44"/>
    </location>
</feature>
<proteinExistence type="predicted"/>
<dbReference type="EMBL" id="CP007201">
    <property type="protein sequence ID" value="AHJ11653.1"/>
    <property type="molecule type" value="Genomic_DNA"/>
</dbReference>
<keyword evidence="1" id="KW-1133">Transmembrane helix</keyword>